<dbReference type="EMBL" id="BGPR01000384">
    <property type="protein sequence ID" value="GBM17187.1"/>
    <property type="molecule type" value="Genomic_DNA"/>
</dbReference>
<organism evidence="1 2">
    <name type="scientific">Araneus ventricosus</name>
    <name type="common">Orbweaver spider</name>
    <name type="synonym">Epeira ventricosa</name>
    <dbReference type="NCBI Taxonomy" id="182803"/>
    <lineage>
        <taxon>Eukaryota</taxon>
        <taxon>Metazoa</taxon>
        <taxon>Ecdysozoa</taxon>
        <taxon>Arthropoda</taxon>
        <taxon>Chelicerata</taxon>
        <taxon>Arachnida</taxon>
        <taxon>Araneae</taxon>
        <taxon>Araneomorphae</taxon>
        <taxon>Entelegynae</taxon>
        <taxon>Araneoidea</taxon>
        <taxon>Araneidae</taxon>
        <taxon>Araneus</taxon>
    </lineage>
</organism>
<name>A0A4Y2DLV5_ARAVE</name>
<dbReference type="AlphaFoldDB" id="A0A4Y2DLV5"/>
<protein>
    <submittedName>
        <fullName evidence="1">Uncharacterized protein</fullName>
    </submittedName>
</protein>
<comment type="caution">
    <text evidence="1">The sequence shown here is derived from an EMBL/GenBank/DDBJ whole genome shotgun (WGS) entry which is preliminary data.</text>
</comment>
<keyword evidence="2" id="KW-1185">Reference proteome</keyword>
<reference evidence="1 2" key="1">
    <citation type="journal article" date="2019" name="Sci. Rep.">
        <title>Orb-weaving spider Araneus ventricosus genome elucidates the spidroin gene catalogue.</title>
        <authorList>
            <person name="Kono N."/>
            <person name="Nakamura H."/>
            <person name="Ohtoshi R."/>
            <person name="Moran D.A.P."/>
            <person name="Shinohara A."/>
            <person name="Yoshida Y."/>
            <person name="Fujiwara M."/>
            <person name="Mori M."/>
            <person name="Tomita M."/>
            <person name="Arakawa K."/>
        </authorList>
    </citation>
    <scope>NUCLEOTIDE SEQUENCE [LARGE SCALE GENOMIC DNA]</scope>
</reference>
<evidence type="ECO:0000313" key="2">
    <source>
        <dbReference type="Proteomes" id="UP000499080"/>
    </source>
</evidence>
<evidence type="ECO:0000313" key="1">
    <source>
        <dbReference type="EMBL" id="GBM17187.1"/>
    </source>
</evidence>
<accession>A0A4Y2DLV5</accession>
<proteinExistence type="predicted"/>
<dbReference type="Proteomes" id="UP000499080">
    <property type="component" value="Unassembled WGS sequence"/>
</dbReference>
<gene>
    <name evidence="1" type="ORF">AVEN_47591_1</name>
</gene>
<sequence>MRLSFPRGRHWQIRLNWFSHLPTLDLDGAFQQKRKDPLPLCRANAETSLNVESVFVFLLGTEITKKYAYPLSKTTRVLVWDRLLPTLKKWCKCHALEARKGPQSKVKVACSTYNVEAHHSKEWFGYPRTWFRSNIKGNRYVHKYNGLFTE</sequence>